<dbReference type="PROSITE" id="PS50011">
    <property type="entry name" value="PROTEIN_KINASE_DOM"/>
    <property type="match status" value="1"/>
</dbReference>
<keyword evidence="7" id="KW-0547">Nucleotide-binding</keyword>
<evidence type="ECO:0000256" key="1">
    <source>
        <dbReference type="ARBA" id="ARBA00004167"/>
    </source>
</evidence>
<dbReference type="PANTHER" id="PTHR27002">
    <property type="entry name" value="RECEPTOR-LIKE SERINE/THREONINE-PROTEIN KINASE SD1-8"/>
    <property type="match status" value="1"/>
</dbReference>
<keyword evidence="11" id="KW-0472">Membrane</keyword>
<comment type="caution">
    <text evidence="15">The sequence shown here is derived from an EMBL/GenBank/DDBJ whole genome shotgun (WGS) entry which is preliminary data.</text>
</comment>
<keyword evidence="12" id="KW-0675">Receptor</keyword>
<keyword evidence="6" id="KW-0677">Repeat</keyword>
<evidence type="ECO:0000256" key="12">
    <source>
        <dbReference type="ARBA" id="ARBA00023170"/>
    </source>
</evidence>
<gene>
    <name evidence="15" type="ORF">RJ641_018128</name>
</gene>
<keyword evidence="4" id="KW-0812">Transmembrane</keyword>
<dbReference type="InterPro" id="IPR001245">
    <property type="entry name" value="Ser-Thr/Tyr_kinase_cat_dom"/>
</dbReference>
<proteinExistence type="predicted"/>
<evidence type="ECO:0000256" key="7">
    <source>
        <dbReference type="ARBA" id="ARBA00022741"/>
    </source>
</evidence>
<evidence type="ECO:0000313" key="15">
    <source>
        <dbReference type="EMBL" id="KAK6917377.1"/>
    </source>
</evidence>
<dbReference type="FunFam" id="3.30.200.20:FF:000142">
    <property type="entry name" value="Cysteine-rich receptor-like protein kinase 10"/>
    <property type="match status" value="1"/>
</dbReference>
<keyword evidence="8 15" id="KW-0418">Kinase</keyword>
<dbReference type="GO" id="GO:0005524">
    <property type="term" value="F:ATP binding"/>
    <property type="evidence" value="ECO:0007669"/>
    <property type="project" value="UniProtKB-KW"/>
</dbReference>
<dbReference type="SUPFAM" id="SSF56112">
    <property type="entry name" value="Protein kinase-like (PK-like)"/>
    <property type="match status" value="1"/>
</dbReference>
<keyword evidence="2" id="KW-0723">Serine/threonine-protein kinase</keyword>
<dbReference type="PANTHER" id="PTHR27002:SF980">
    <property type="entry name" value="CYSTEINE-RICH RECEPTOR-LIKE PROTEIN KINASE 10 ISOFORM X1"/>
    <property type="match status" value="1"/>
</dbReference>
<evidence type="ECO:0000256" key="13">
    <source>
        <dbReference type="ARBA" id="ARBA00023180"/>
    </source>
</evidence>
<keyword evidence="13" id="KW-0325">Glycoprotein</keyword>
<dbReference type="GO" id="GO:0005886">
    <property type="term" value="C:plasma membrane"/>
    <property type="evidence" value="ECO:0007669"/>
    <property type="project" value="TreeGrafter"/>
</dbReference>
<dbReference type="InterPro" id="IPR011009">
    <property type="entry name" value="Kinase-like_dom_sf"/>
</dbReference>
<keyword evidence="16" id="KW-1185">Reference proteome</keyword>
<evidence type="ECO:0000256" key="4">
    <source>
        <dbReference type="ARBA" id="ARBA00022692"/>
    </source>
</evidence>
<keyword evidence="5" id="KW-0732">Signal</keyword>
<evidence type="ECO:0000256" key="10">
    <source>
        <dbReference type="ARBA" id="ARBA00022989"/>
    </source>
</evidence>
<dbReference type="EMBL" id="JBAMMX010000023">
    <property type="protein sequence ID" value="KAK6917377.1"/>
    <property type="molecule type" value="Genomic_DNA"/>
</dbReference>
<evidence type="ECO:0000256" key="9">
    <source>
        <dbReference type="ARBA" id="ARBA00022840"/>
    </source>
</evidence>
<evidence type="ECO:0000256" key="11">
    <source>
        <dbReference type="ARBA" id="ARBA00023136"/>
    </source>
</evidence>
<evidence type="ECO:0000256" key="5">
    <source>
        <dbReference type="ARBA" id="ARBA00022729"/>
    </source>
</evidence>
<dbReference type="Gene3D" id="3.30.200.20">
    <property type="entry name" value="Phosphorylase Kinase, domain 1"/>
    <property type="match status" value="1"/>
</dbReference>
<dbReference type="Proteomes" id="UP001370490">
    <property type="component" value="Unassembled WGS sequence"/>
</dbReference>
<protein>
    <submittedName>
        <fullName evidence="15">Serine-threonine/tyrosine-protein kinase, catalytic domain</fullName>
    </submittedName>
</protein>
<keyword evidence="9" id="KW-0067">ATP-binding</keyword>
<evidence type="ECO:0000256" key="8">
    <source>
        <dbReference type="ARBA" id="ARBA00022777"/>
    </source>
</evidence>
<name>A0AAN8UV75_9MAGN</name>
<evidence type="ECO:0000259" key="14">
    <source>
        <dbReference type="PROSITE" id="PS50011"/>
    </source>
</evidence>
<accession>A0AAN8UV75</accession>
<reference evidence="15 16" key="1">
    <citation type="submission" date="2023-12" db="EMBL/GenBank/DDBJ databases">
        <title>A high-quality genome assembly for Dillenia turbinata (Dilleniales).</title>
        <authorList>
            <person name="Chanderbali A."/>
        </authorList>
    </citation>
    <scope>NUCLEOTIDE SEQUENCE [LARGE SCALE GENOMIC DNA]</scope>
    <source>
        <strain evidence="15">LSX21</strain>
        <tissue evidence="15">Leaf</tissue>
    </source>
</reference>
<evidence type="ECO:0000256" key="2">
    <source>
        <dbReference type="ARBA" id="ARBA00022527"/>
    </source>
</evidence>
<dbReference type="InterPro" id="IPR000719">
    <property type="entry name" value="Prot_kinase_dom"/>
</dbReference>
<evidence type="ECO:0000313" key="16">
    <source>
        <dbReference type="Proteomes" id="UP001370490"/>
    </source>
</evidence>
<sequence>MYDIVPFYSESSSMDALPPVDANCPPASSTDGNGLESLQFNFNTIKAATENFSQANKLGEGGFGSFYMGRLPNGQAIAVKRLSRNSEQGDKEFKSEVSLVAKLQHRNLVKLLGFCMEKEEKLLIYEYVPNTSLDRVTYQKFHC</sequence>
<dbReference type="AlphaFoldDB" id="A0AAN8UV75"/>
<dbReference type="GO" id="GO:0004674">
    <property type="term" value="F:protein serine/threonine kinase activity"/>
    <property type="evidence" value="ECO:0007669"/>
    <property type="project" value="UniProtKB-KW"/>
</dbReference>
<evidence type="ECO:0000256" key="6">
    <source>
        <dbReference type="ARBA" id="ARBA00022737"/>
    </source>
</evidence>
<keyword evidence="3" id="KW-0808">Transferase</keyword>
<evidence type="ECO:0000256" key="3">
    <source>
        <dbReference type="ARBA" id="ARBA00022679"/>
    </source>
</evidence>
<organism evidence="15 16">
    <name type="scientific">Dillenia turbinata</name>
    <dbReference type="NCBI Taxonomy" id="194707"/>
    <lineage>
        <taxon>Eukaryota</taxon>
        <taxon>Viridiplantae</taxon>
        <taxon>Streptophyta</taxon>
        <taxon>Embryophyta</taxon>
        <taxon>Tracheophyta</taxon>
        <taxon>Spermatophyta</taxon>
        <taxon>Magnoliopsida</taxon>
        <taxon>eudicotyledons</taxon>
        <taxon>Gunneridae</taxon>
        <taxon>Pentapetalae</taxon>
        <taxon>Dilleniales</taxon>
        <taxon>Dilleniaceae</taxon>
        <taxon>Dillenia</taxon>
    </lineage>
</organism>
<comment type="subcellular location">
    <subcellularLocation>
        <location evidence="1">Membrane</location>
        <topology evidence="1">Single-pass membrane protein</topology>
    </subcellularLocation>
</comment>
<keyword evidence="10" id="KW-1133">Transmembrane helix</keyword>
<feature type="domain" description="Protein kinase" evidence="14">
    <location>
        <begin position="52"/>
        <end position="143"/>
    </location>
</feature>
<dbReference type="Pfam" id="PF07714">
    <property type="entry name" value="PK_Tyr_Ser-Thr"/>
    <property type="match status" value="1"/>
</dbReference>